<dbReference type="InterPro" id="IPR011600">
    <property type="entry name" value="Pept_C14_caspase"/>
</dbReference>
<accession>A0A1I5ZXV8</accession>
<dbReference type="GO" id="GO:0006508">
    <property type="term" value="P:proteolysis"/>
    <property type="evidence" value="ECO:0007669"/>
    <property type="project" value="InterPro"/>
</dbReference>
<dbReference type="Proteomes" id="UP000198727">
    <property type="component" value="Unassembled WGS sequence"/>
</dbReference>
<keyword evidence="2 3" id="KW-0067">ATP-binding</keyword>
<protein>
    <submittedName>
        <fullName evidence="6">DNA segregation ATPase FtsK/SpoIIIE, S-DNA-T family</fullName>
    </submittedName>
</protein>
<evidence type="ECO:0000256" key="3">
    <source>
        <dbReference type="PROSITE-ProRule" id="PRU00289"/>
    </source>
</evidence>
<proteinExistence type="predicted"/>
<feature type="domain" description="FtsK" evidence="5">
    <location>
        <begin position="306"/>
        <end position="497"/>
    </location>
</feature>
<dbReference type="SUPFAM" id="SSF52129">
    <property type="entry name" value="Caspase-like"/>
    <property type="match status" value="1"/>
</dbReference>
<dbReference type="PROSITE" id="PS00018">
    <property type="entry name" value="EF_HAND_1"/>
    <property type="match status" value="1"/>
</dbReference>
<evidence type="ECO:0000256" key="1">
    <source>
        <dbReference type="ARBA" id="ARBA00022741"/>
    </source>
</evidence>
<evidence type="ECO:0000313" key="6">
    <source>
        <dbReference type="EMBL" id="SFQ61319.1"/>
    </source>
</evidence>
<dbReference type="NCBIfam" id="NF047832">
    <property type="entry name" value="caspase_w_EACC1"/>
    <property type="match status" value="1"/>
</dbReference>
<dbReference type="SUPFAM" id="SSF52540">
    <property type="entry name" value="P-loop containing nucleoside triphosphate hydrolases"/>
    <property type="match status" value="2"/>
</dbReference>
<dbReference type="InterPro" id="IPR050206">
    <property type="entry name" value="FtsK/SpoIIIE/SftA"/>
</dbReference>
<dbReference type="Pfam" id="PF01580">
    <property type="entry name" value="FtsK_SpoIIIE"/>
    <property type="match status" value="2"/>
</dbReference>
<dbReference type="PANTHER" id="PTHR22683">
    <property type="entry name" value="SPORULATION PROTEIN RELATED"/>
    <property type="match status" value="1"/>
</dbReference>
<dbReference type="PANTHER" id="PTHR22683:SF1">
    <property type="entry name" value="TYPE VII SECRETION SYSTEM PROTEIN ESSC"/>
    <property type="match status" value="1"/>
</dbReference>
<feature type="region of interest" description="Disordered" evidence="4">
    <location>
        <begin position="880"/>
        <end position="904"/>
    </location>
</feature>
<evidence type="ECO:0000256" key="4">
    <source>
        <dbReference type="SAM" id="MobiDB-lite"/>
    </source>
</evidence>
<dbReference type="STRING" id="587909.SAMN05421810_110218"/>
<dbReference type="InterPro" id="IPR029030">
    <property type="entry name" value="Caspase-like_dom_sf"/>
</dbReference>
<keyword evidence="7" id="KW-1185">Reference proteome</keyword>
<feature type="binding site" evidence="3">
    <location>
        <begin position="324"/>
        <end position="331"/>
    </location>
    <ligand>
        <name>ATP</name>
        <dbReference type="ChEBI" id="CHEBI:30616"/>
    </ligand>
</feature>
<gene>
    <name evidence="6" type="ORF">SAMN05421810_110218</name>
</gene>
<dbReference type="InterPro" id="IPR018247">
    <property type="entry name" value="EF_Hand_1_Ca_BS"/>
</dbReference>
<dbReference type="InterPro" id="IPR027417">
    <property type="entry name" value="P-loop_NTPase"/>
</dbReference>
<feature type="non-terminal residue" evidence="6">
    <location>
        <position position="997"/>
    </location>
</feature>
<dbReference type="Pfam" id="PF00656">
    <property type="entry name" value="Peptidase_C14"/>
    <property type="match status" value="1"/>
</dbReference>
<dbReference type="GO" id="GO:0004197">
    <property type="term" value="F:cysteine-type endopeptidase activity"/>
    <property type="evidence" value="ECO:0007669"/>
    <property type="project" value="InterPro"/>
</dbReference>
<evidence type="ECO:0000256" key="2">
    <source>
        <dbReference type="ARBA" id="ARBA00022840"/>
    </source>
</evidence>
<feature type="binding site" evidence="3">
    <location>
        <begin position="630"/>
        <end position="637"/>
    </location>
    <ligand>
        <name>ATP</name>
        <dbReference type="ChEBI" id="CHEBI:30616"/>
    </ligand>
</feature>
<name>A0A1I5ZXV8_9PSEU</name>
<evidence type="ECO:0000313" key="7">
    <source>
        <dbReference type="Proteomes" id="UP000198727"/>
    </source>
</evidence>
<evidence type="ECO:0000259" key="5">
    <source>
        <dbReference type="PROSITE" id="PS50901"/>
    </source>
</evidence>
<feature type="domain" description="FtsK" evidence="5">
    <location>
        <begin position="607"/>
        <end position="807"/>
    </location>
</feature>
<dbReference type="GO" id="GO:0003677">
    <property type="term" value="F:DNA binding"/>
    <property type="evidence" value="ECO:0007669"/>
    <property type="project" value="InterPro"/>
</dbReference>
<reference evidence="7" key="1">
    <citation type="submission" date="2016-10" db="EMBL/GenBank/DDBJ databases">
        <authorList>
            <person name="Varghese N."/>
            <person name="Submissions S."/>
        </authorList>
    </citation>
    <scope>NUCLEOTIDE SEQUENCE [LARGE SCALE GENOMIC DNA]</scope>
    <source>
        <strain evidence="7">CGMCC 4.5579</strain>
    </source>
</reference>
<dbReference type="AlphaFoldDB" id="A0A1I5ZXV8"/>
<dbReference type="PROSITE" id="PS50901">
    <property type="entry name" value="FTSK"/>
    <property type="match status" value="2"/>
</dbReference>
<sequence>MSSPRPTPEPERSERHALLVANSRYLDAKLHRLRAPAEDAGHLKDLLLDPAVGFFDTVTKIVDGTKGEIEEQLEALFLDREPGDLVLLYVSTHGIKNDQGELFFAASNTKLALPRSTAVSGALVQGVLEDCRASTKLVLLDCCYSGAFTRGMVPKAADVPVAQLAGRGTCVITATDELQYAFEGEHQYLDRDVHRSVFTSAVIKGLETGDADLDRDGVVTGDELYRYVFAEVRRQGKQTPTRHNQLQGDFTVARTRLAMGPLRPAGKPVVVTLDRVLPAHADGEAPVERVPLSAPVGQLAEPLGHSGIVQLDLTGHGGHVAVVGQLHSGKSTFLQTLVVSLSLTHSADEALFFCVDPGGQLVGLDRLPHVRAVIDSAERGPRLSRMLAHLTRTLDERRMLFRQRRITSAEKFRAARRDPDFPAGQHADLFLVVDGWEQATRDHPELARAVHTLASAGLHFCLHVLVTARSWRELPPDLERLLLGRVELRLSDPAESRIDPDLAATLPQRSGVGLHDGGRFVIAAPEVDGASGYDLDELMEPAEATAEPDWILQDAPPAPVDEPPRVPSLPELLGLPASPTPETVRDAWRRRPAARRLCVPFGVDERGEPVRLDIKEAAMEGMGPHGLCIGATGSGKSELLRTLVLGMLATHSPDELNVVLVDYKGGATFLGLDEAPHVSAVITNLADDAALVDRMRDALFGEMNRRQEALKNGGNFKNVWEYEKARENGADLEPLPALFIVVDEFSELLSAKPDFIDLFVAIGRLGRSLQMHMLLASQRLEEGKLRGLDSHLSYRIGLKTFSAAESRAAIGVPDAFELPSVPGGGYLKYDTSTLVRFKASYVSGPYRPAGIKQAAPGAAVVRADKRPQLFVPDFVELPAEPEPEPEVVEQPAQPAQPQTEEAVEPSELDVIVNRLVGQGPPAHEVWLPPLNEPNSLDTLLPNLNPTEDRGLSPVGFFGNAKLQVPIGIVDRPYEQRRDPLWADFSGASGHGVVVGGP</sequence>
<organism evidence="6 7">
    <name type="scientific">Amycolatopsis arida</name>
    <dbReference type="NCBI Taxonomy" id="587909"/>
    <lineage>
        <taxon>Bacteria</taxon>
        <taxon>Bacillati</taxon>
        <taxon>Actinomycetota</taxon>
        <taxon>Actinomycetes</taxon>
        <taxon>Pseudonocardiales</taxon>
        <taxon>Pseudonocardiaceae</taxon>
        <taxon>Amycolatopsis</taxon>
    </lineage>
</organism>
<dbReference type="Gene3D" id="3.40.50.1460">
    <property type="match status" value="1"/>
</dbReference>
<dbReference type="InterPro" id="IPR002543">
    <property type="entry name" value="FtsK_dom"/>
</dbReference>
<feature type="compositionally biased region" description="Low complexity" evidence="4">
    <location>
        <begin position="888"/>
        <end position="900"/>
    </location>
</feature>
<keyword evidence="1 3" id="KW-0547">Nucleotide-binding</keyword>
<dbReference type="RefSeq" id="WP_177217000.1">
    <property type="nucleotide sequence ID" value="NZ_FOWW01000010.1"/>
</dbReference>
<dbReference type="EMBL" id="FOWW01000010">
    <property type="protein sequence ID" value="SFQ61319.1"/>
    <property type="molecule type" value="Genomic_DNA"/>
</dbReference>
<dbReference type="Gene3D" id="3.40.50.300">
    <property type="entry name" value="P-loop containing nucleotide triphosphate hydrolases"/>
    <property type="match status" value="3"/>
</dbReference>
<dbReference type="GO" id="GO:0005524">
    <property type="term" value="F:ATP binding"/>
    <property type="evidence" value="ECO:0007669"/>
    <property type="project" value="UniProtKB-UniRule"/>
</dbReference>